<dbReference type="KEGG" id="awu:BEN71_16690"/>
<dbReference type="Gene3D" id="1.20.120.1370">
    <property type="entry name" value="Regulator of RNA polymerase sigma(70) subunit, domain 4"/>
    <property type="match status" value="1"/>
</dbReference>
<dbReference type="EMBL" id="SGSQ01000016">
    <property type="protein sequence ID" value="RZG45757.1"/>
    <property type="molecule type" value="Genomic_DNA"/>
</dbReference>
<dbReference type="InterPro" id="IPR012312">
    <property type="entry name" value="Hemerythrin-like"/>
</dbReference>
<dbReference type="OrthoDB" id="8526133at2"/>
<protein>
    <submittedName>
        <fullName evidence="1">Hemerythrin domain-containing protein</fullName>
    </submittedName>
</protein>
<evidence type="ECO:0000313" key="1">
    <source>
        <dbReference type="EMBL" id="RZG45757.1"/>
    </source>
</evidence>
<evidence type="ECO:0000313" key="2">
    <source>
        <dbReference type="Proteomes" id="UP000293863"/>
    </source>
</evidence>
<sequence>MIKFILKLFNKFFNFNSHKSQETSKQPLVSTDEQRISYSPQLIPSLKHDHQNLVELYSKISILLHTQRYVEIEDILSSLKTEFNRHIMQENVSFYCYLEQQFADDANHMETIRDYRKEMNGISHAFIKFIKKWQSDVITAQNAQAFREEYDAIGVVLAQRINSEENHLYPLYHPS</sequence>
<comment type="caution">
    <text evidence="1">The sequence shown here is derived from an EMBL/GenBank/DDBJ whole genome shotgun (WGS) entry which is preliminary data.</text>
</comment>
<reference evidence="1 2" key="1">
    <citation type="submission" date="2019-02" db="EMBL/GenBank/DDBJ databases">
        <title>The Batch Genome Submission of Acinetobacter spp. strains.</title>
        <authorList>
            <person name="Qin J."/>
            <person name="Hu Y."/>
            <person name="Ye H."/>
            <person name="Wei L."/>
            <person name="Feng Y."/>
            <person name="Zong Z."/>
        </authorList>
    </citation>
    <scope>NUCLEOTIDE SEQUENCE [LARGE SCALE GENOMIC DNA]</scope>
    <source>
        <strain evidence="1 2">WCHAW060049</strain>
    </source>
</reference>
<dbReference type="RefSeq" id="WP_086322755.1">
    <property type="nucleotide sequence ID" value="NZ_CP031716.1"/>
</dbReference>
<keyword evidence="2" id="KW-1185">Reference proteome</keyword>
<dbReference type="Proteomes" id="UP000293863">
    <property type="component" value="Unassembled WGS sequence"/>
</dbReference>
<name>A0A385C8R8_9GAMM</name>
<proteinExistence type="predicted"/>
<dbReference type="AlphaFoldDB" id="A0A385C8R8"/>
<organism evidence="1 2">
    <name type="scientific">Acinetobacter wuhouensis</name>
    <dbReference type="NCBI Taxonomy" id="1879050"/>
    <lineage>
        <taxon>Bacteria</taxon>
        <taxon>Pseudomonadati</taxon>
        <taxon>Pseudomonadota</taxon>
        <taxon>Gammaproteobacteria</taxon>
        <taxon>Moraxellales</taxon>
        <taxon>Moraxellaceae</taxon>
        <taxon>Acinetobacter</taxon>
    </lineage>
</organism>
<dbReference type="Pfam" id="PF01814">
    <property type="entry name" value="Hemerythrin"/>
    <property type="match status" value="1"/>
</dbReference>
<dbReference type="InterPro" id="IPR038309">
    <property type="entry name" value="Rsd/AlgQ_sf"/>
</dbReference>
<gene>
    <name evidence="1" type="ORF">EXU28_11105</name>
</gene>
<accession>A0A385C8R8</accession>